<dbReference type="Proteomes" id="UP000685013">
    <property type="component" value="Chromosome 4"/>
</dbReference>
<evidence type="ECO:0000313" key="2">
    <source>
        <dbReference type="EMBL" id="KAG6600251.1"/>
    </source>
</evidence>
<dbReference type="AlphaFoldDB" id="A0AAV6NN20"/>
<protein>
    <submittedName>
        <fullName evidence="2">Uncharacterized protein</fullName>
    </submittedName>
</protein>
<feature type="region of interest" description="Disordered" evidence="1">
    <location>
        <begin position="51"/>
        <end position="76"/>
    </location>
</feature>
<comment type="caution">
    <text evidence="2">The sequence shown here is derived from an EMBL/GenBank/DDBJ whole genome shotgun (WGS) entry which is preliminary data.</text>
</comment>
<evidence type="ECO:0000256" key="1">
    <source>
        <dbReference type="SAM" id="MobiDB-lite"/>
    </source>
</evidence>
<evidence type="ECO:0000313" key="3">
    <source>
        <dbReference type="Proteomes" id="UP000685013"/>
    </source>
</evidence>
<gene>
    <name evidence="2" type="ORF">SDJN03_05484</name>
</gene>
<feature type="non-terminal residue" evidence="2">
    <location>
        <position position="1"/>
    </location>
</feature>
<reference evidence="2 3" key="1">
    <citation type="journal article" date="2021" name="Hortic Res">
        <title>The domestication of Cucurbita argyrosperma as revealed by the genome of its wild relative.</title>
        <authorList>
            <person name="Barrera-Redondo J."/>
            <person name="Sanchez-de la Vega G."/>
            <person name="Aguirre-Liguori J.A."/>
            <person name="Castellanos-Morales G."/>
            <person name="Gutierrez-Guerrero Y.T."/>
            <person name="Aguirre-Dugua X."/>
            <person name="Aguirre-Planter E."/>
            <person name="Tenaillon M.I."/>
            <person name="Lira-Saade R."/>
            <person name="Eguiarte L.E."/>
        </authorList>
    </citation>
    <scope>NUCLEOTIDE SEQUENCE [LARGE SCALE GENOMIC DNA]</scope>
    <source>
        <strain evidence="2">JBR-2021</strain>
    </source>
</reference>
<sequence>MERKIKKRDTWQRDRGSTYVDILEMETANKFPLLWRRELRVGDLFDKTTSMRLSTSSTPPGFGEYEESSAPLEKERVESTRDVVLKRTTNHRLGIPCRRPTDSDLILM</sequence>
<organism evidence="2 3">
    <name type="scientific">Cucurbita argyrosperma subsp. sororia</name>
    <dbReference type="NCBI Taxonomy" id="37648"/>
    <lineage>
        <taxon>Eukaryota</taxon>
        <taxon>Viridiplantae</taxon>
        <taxon>Streptophyta</taxon>
        <taxon>Embryophyta</taxon>
        <taxon>Tracheophyta</taxon>
        <taxon>Spermatophyta</taxon>
        <taxon>Magnoliopsida</taxon>
        <taxon>eudicotyledons</taxon>
        <taxon>Gunneridae</taxon>
        <taxon>Pentapetalae</taxon>
        <taxon>rosids</taxon>
        <taxon>fabids</taxon>
        <taxon>Cucurbitales</taxon>
        <taxon>Cucurbitaceae</taxon>
        <taxon>Cucurbiteae</taxon>
        <taxon>Cucurbita</taxon>
    </lineage>
</organism>
<proteinExistence type="predicted"/>
<accession>A0AAV6NN20</accession>
<keyword evidence="3" id="KW-1185">Reference proteome</keyword>
<name>A0AAV6NN20_9ROSI</name>
<dbReference type="EMBL" id="JAGKQH010000004">
    <property type="protein sequence ID" value="KAG6600251.1"/>
    <property type="molecule type" value="Genomic_DNA"/>
</dbReference>